<feature type="transmembrane region" description="Helical" evidence="10">
    <location>
        <begin position="224"/>
        <end position="246"/>
    </location>
</feature>
<keyword evidence="5 9" id="KW-0297">G-protein coupled receptor</keyword>
<dbReference type="EMBL" id="JBJQND010000010">
    <property type="protein sequence ID" value="KAL3863086.1"/>
    <property type="molecule type" value="Genomic_DNA"/>
</dbReference>
<accession>A0ABD3VNZ6</accession>
<dbReference type="AlphaFoldDB" id="A0ABD3VNZ6"/>
<comment type="caution">
    <text evidence="12">The sequence shown here is derived from an EMBL/GenBank/DDBJ whole genome shotgun (WGS) entry which is preliminary data.</text>
</comment>
<dbReference type="PRINTS" id="PR01012">
    <property type="entry name" value="NRPEPTIDEYR"/>
</dbReference>
<gene>
    <name evidence="12" type="ORF">ACJMK2_004862</name>
</gene>
<feature type="transmembrane region" description="Helical" evidence="10">
    <location>
        <begin position="174"/>
        <end position="196"/>
    </location>
</feature>
<dbReference type="PANTHER" id="PTHR24235">
    <property type="entry name" value="NEUROPEPTIDE Y RECEPTOR"/>
    <property type="match status" value="1"/>
</dbReference>
<feature type="transmembrane region" description="Helical" evidence="10">
    <location>
        <begin position="286"/>
        <end position="305"/>
    </location>
</feature>
<feature type="transmembrane region" description="Helical" evidence="10">
    <location>
        <begin position="134"/>
        <end position="153"/>
    </location>
</feature>
<evidence type="ECO:0000256" key="9">
    <source>
        <dbReference type="RuleBase" id="RU000688"/>
    </source>
</evidence>
<dbReference type="PROSITE" id="PS00237">
    <property type="entry name" value="G_PROTEIN_RECEP_F1_1"/>
    <property type="match status" value="1"/>
</dbReference>
<protein>
    <recommendedName>
        <fullName evidence="11">G-protein coupled receptors family 1 profile domain-containing protein</fullName>
    </recommendedName>
</protein>
<evidence type="ECO:0000313" key="13">
    <source>
        <dbReference type="Proteomes" id="UP001634394"/>
    </source>
</evidence>
<comment type="similarity">
    <text evidence="2 9">Belongs to the G-protein coupled receptor 1 family.</text>
</comment>
<name>A0ABD3VNZ6_SINWO</name>
<evidence type="ECO:0000313" key="12">
    <source>
        <dbReference type="EMBL" id="KAL3863086.1"/>
    </source>
</evidence>
<evidence type="ECO:0000256" key="10">
    <source>
        <dbReference type="SAM" id="Phobius"/>
    </source>
</evidence>
<keyword evidence="6 10" id="KW-0472">Membrane</keyword>
<evidence type="ECO:0000256" key="2">
    <source>
        <dbReference type="ARBA" id="ARBA00010663"/>
    </source>
</evidence>
<feature type="transmembrane region" description="Helical" evidence="10">
    <location>
        <begin position="325"/>
        <end position="348"/>
    </location>
</feature>
<sequence length="431" mass="48552">MDRASNNTTSADAGTHIDLAIDPASRNESLLDFMNDKLKLTIFMQVNESKPFDITTEIILIVAFALLIAFGALGNGLVCFVVVKNPHMRTPRNIFIINLAISDLTLCLFTQPLNLYKLLNTQWFLGSFMCKVSAMIQGTNVFVSTISITAIALDRFQVIVYPTKDSMKKIGGCVALVTIWIISFLMSSPLLIFSVYKKFKPLPEFDIYHYLCIEDLSLIAEKGAYSVVSMVVQYIMPIVIVSIAHARICNKLKYRMGNRSLPPSDAAPHQSQATNNRARRKQRTNCLLAMIGVVFGLSWLPLNLFNILTEFQFYMFRSDYIDIRLAYVICHLLVLSSACTNPVLYGWLNENFRNEFLKILRCTWFSDFKMNVRFCSDHSQARTNTVPVITFTLDETVTTRLTNGIDNRRGTATSAFALATDIDNANSIVSL</sequence>
<evidence type="ECO:0000256" key="6">
    <source>
        <dbReference type="ARBA" id="ARBA00023136"/>
    </source>
</evidence>
<keyword evidence="13" id="KW-1185">Reference proteome</keyword>
<keyword evidence="3 9" id="KW-0812">Transmembrane</keyword>
<dbReference type="GO" id="GO:0004930">
    <property type="term" value="F:G protein-coupled receptor activity"/>
    <property type="evidence" value="ECO:0007669"/>
    <property type="project" value="UniProtKB-KW"/>
</dbReference>
<dbReference type="PRINTS" id="PR00237">
    <property type="entry name" value="GPCRRHODOPSN"/>
</dbReference>
<dbReference type="PROSITE" id="PS50262">
    <property type="entry name" value="G_PROTEIN_RECEP_F1_2"/>
    <property type="match status" value="1"/>
</dbReference>
<evidence type="ECO:0000259" key="11">
    <source>
        <dbReference type="PROSITE" id="PS50262"/>
    </source>
</evidence>
<dbReference type="PANTHER" id="PTHR24235:SF12">
    <property type="entry name" value="G-PROTEIN COUPLED RECEPTORS FAMILY 1 PROFILE DOMAIN-CONTAINING PROTEIN"/>
    <property type="match status" value="1"/>
</dbReference>
<dbReference type="InterPro" id="IPR000611">
    <property type="entry name" value="NPY_rcpt"/>
</dbReference>
<dbReference type="Pfam" id="PF00001">
    <property type="entry name" value="7tm_1"/>
    <property type="match status" value="1"/>
</dbReference>
<evidence type="ECO:0000256" key="4">
    <source>
        <dbReference type="ARBA" id="ARBA00022989"/>
    </source>
</evidence>
<evidence type="ECO:0000256" key="3">
    <source>
        <dbReference type="ARBA" id="ARBA00022692"/>
    </source>
</evidence>
<dbReference type="CDD" id="cd15203">
    <property type="entry name" value="7tmA_NPYR-like"/>
    <property type="match status" value="1"/>
</dbReference>
<feature type="domain" description="G-protein coupled receptors family 1 profile" evidence="11">
    <location>
        <begin position="74"/>
        <end position="345"/>
    </location>
</feature>
<dbReference type="InterPro" id="IPR017452">
    <property type="entry name" value="GPCR_Rhodpsn_7TM"/>
</dbReference>
<organism evidence="12 13">
    <name type="scientific">Sinanodonta woodiana</name>
    <name type="common">Chinese pond mussel</name>
    <name type="synonym">Anodonta woodiana</name>
    <dbReference type="NCBI Taxonomy" id="1069815"/>
    <lineage>
        <taxon>Eukaryota</taxon>
        <taxon>Metazoa</taxon>
        <taxon>Spiralia</taxon>
        <taxon>Lophotrochozoa</taxon>
        <taxon>Mollusca</taxon>
        <taxon>Bivalvia</taxon>
        <taxon>Autobranchia</taxon>
        <taxon>Heteroconchia</taxon>
        <taxon>Palaeoheterodonta</taxon>
        <taxon>Unionida</taxon>
        <taxon>Unionoidea</taxon>
        <taxon>Unionidae</taxon>
        <taxon>Unioninae</taxon>
        <taxon>Sinanodonta</taxon>
    </lineage>
</organism>
<dbReference type="Gene3D" id="1.20.1070.10">
    <property type="entry name" value="Rhodopsin 7-helix transmembrane proteins"/>
    <property type="match status" value="1"/>
</dbReference>
<feature type="transmembrane region" description="Helical" evidence="10">
    <location>
        <begin position="95"/>
        <end position="114"/>
    </location>
</feature>
<evidence type="ECO:0000256" key="8">
    <source>
        <dbReference type="ARBA" id="ARBA00023224"/>
    </source>
</evidence>
<dbReference type="SUPFAM" id="SSF81321">
    <property type="entry name" value="Family A G protein-coupled receptor-like"/>
    <property type="match status" value="1"/>
</dbReference>
<reference evidence="12 13" key="1">
    <citation type="submission" date="2024-11" db="EMBL/GenBank/DDBJ databases">
        <title>Chromosome-level genome assembly of the freshwater bivalve Anodonta woodiana.</title>
        <authorList>
            <person name="Chen X."/>
        </authorList>
    </citation>
    <scope>NUCLEOTIDE SEQUENCE [LARGE SCALE GENOMIC DNA]</scope>
    <source>
        <strain evidence="12">MN2024</strain>
        <tissue evidence="12">Gills</tissue>
    </source>
</reference>
<keyword evidence="8 9" id="KW-0807">Transducer</keyword>
<proteinExistence type="inferred from homology"/>
<dbReference type="InterPro" id="IPR000276">
    <property type="entry name" value="GPCR_Rhodpsn"/>
</dbReference>
<dbReference type="Proteomes" id="UP001634394">
    <property type="component" value="Unassembled WGS sequence"/>
</dbReference>
<feature type="transmembrane region" description="Helical" evidence="10">
    <location>
        <begin position="58"/>
        <end position="83"/>
    </location>
</feature>
<comment type="subcellular location">
    <subcellularLocation>
        <location evidence="1">Membrane</location>
        <topology evidence="1">Multi-pass membrane protein</topology>
    </subcellularLocation>
</comment>
<dbReference type="GO" id="GO:0016020">
    <property type="term" value="C:membrane"/>
    <property type="evidence" value="ECO:0007669"/>
    <property type="project" value="UniProtKB-SubCell"/>
</dbReference>
<evidence type="ECO:0000256" key="7">
    <source>
        <dbReference type="ARBA" id="ARBA00023170"/>
    </source>
</evidence>
<keyword evidence="4 10" id="KW-1133">Transmembrane helix</keyword>
<evidence type="ECO:0000256" key="1">
    <source>
        <dbReference type="ARBA" id="ARBA00004141"/>
    </source>
</evidence>
<evidence type="ECO:0000256" key="5">
    <source>
        <dbReference type="ARBA" id="ARBA00023040"/>
    </source>
</evidence>
<keyword evidence="7 9" id="KW-0675">Receptor</keyword>
<dbReference type="SMART" id="SM01381">
    <property type="entry name" value="7TM_GPCR_Srsx"/>
    <property type="match status" value="1"/>
</dbReference>